<gene>
    <name evidence="3" type="ORF">S03H2_66793</name>
</gene>
<dbReference type="GO" id="GO:0005975">
    <property type="term" value="P:carbohydrate metabolic process"/>
    <property type="evidence" value="ECO:0007669"/>
    <property type="project" value="InterPro"/>
</dbReference>
<accession>X1K039</accession>
<dbReference type="PANTHER" id="PTHR22762">
    <property type="entry name" value="ALPHA-GLUCOSIDASE"/>
    <property type="match status" value="1"/>
</dbReference>
<dbReference type="InterPro" id="IPR017853">
    <property type="entry name" value="GH"/>
</dbReference>
<comment type="caution">
    <text evidence="3">The sequence shown here is derived from an EMBL/GenBank/DDBJ whole genome shotgun (WGS) entry which is preliminary data.</text>
</comment>
<dbReference type="GO" id="GO:0004553">
    <property type="term" value="F:hydrolase activity, hydrolyzing O-glycosyl compounds"/>
    <property type="evidence" value="ECO:0007669"/>
    <property type="project" value="InterPro"/>
</dbReference>
<name>X1K039_9ZZZZ</name>
<dbReference type="InterPro" id="IPR000322">
    <property type="entry name" value="Glyco_hydro_31_TIM"/>
</dbReference>
<feature type="domain" description="Glycoside hydrolase family 31 TIM barrel" evidence="2">
    <location>
        <begin position="3"/>
        <end position="186"/>
    </location>
</feature>
<feature type="non-terminal residue" evidence="3">
    <location>
        <position position="186"/>
    </location>
</feature>
<protein>
    <recommendedName>
        <fullName evidence="2">Glycoside hydrolase family 31 TIM barrel domain-containing protein</fullName>
    </recommendedName>
</protein>
<reference evidence="3" key="1">
    <citation type="journal article" date="2014" name="Front. Microbiol.">
        <title>High frequency of phylogenetically diverse reductive dehalogenase-homologous genes in deep subseafloor sedimentary metagenomes.</title>
        <authorList>
            <person name="Kawai M."/>
            <person name="Futagami T."/>
            <person name="Toyoda A."/>
            <person name="Takaki Y."/>
            <person name="Nishi S."/>
            <person name="Hori S."/>
            <person name="Arai W."/>
            <person name="Tsubouchi T."/>
            <person name="Morono Y."/>
            <person name="Uchiyama I."/>
            <person name="Ito T."/>
            <person name="Fujiyama A."/>
            <person name="Inagaki F."/>
            <person name="Takami H."/>
        </authorList>
    </citation>
    <scope>NUCLEOTIDE SEQUENCE</scope>
    <source>
        <strain evidence="3">Expedition CK06-06</strain>
    </source>
</reference>
<dbReference type="Gene3D" id="3.20.20.80">
    <property type="entry name" value="Glycosidases"/>
    <property type="match status" value="1"/>
</dbReference>
<comment type="similarity">
    <text evidence="1">Belongs to the glycosyl hydrolase 31 family.</text>
</comment>
<dbReference type="SUPFAM" id="SSF51445">
    <property type="entry name" value="(Trans)glycosidases"/>
    <property type="match status" value="1"/>
</dbReference>
<proteinExistence type="inferred from homology"/>
<dbReference type="AlphaFoldDB" id="X1K039"/>
<feature type="non-terminal residue" evidence="3">
    <location>
        <position position="1"/>
    </location>
</feature>
<dbReference type="EMBL" id="BARU01043654">
    <property type="protein sequence ID" value="GAH83654.1"/>
    <property type="molecule type" value="Genomic_DNA"/>
</dbReference>
<evidence type="ECO:0000313" key="3">
    <source>
        <dbReference type="EMBL" id="GAH83654.1"/>
    </source>
</evidence>
<dbReference type="Pfam" id="PF01055">
    <property type="entry name" value="Glyco_hydro_31_2nd"/>
    <property type="match status" value="1"/>
</dbReference>
<sequence>VALTKVGIRGFWIDMNDPSVFNDKGTIDDDVIHPGEGEPRLHKEVHNEYAHLMAKASYEGLQKLLPNNRIYINSRSAYLGTHRYAGTWTGDNIAKWGHLQLSIPMMLNMAASGQVMIGPDIGGFAGKPGAELLIRWYQAGCLYPYFRNHTINKKCSQEPWVYGKKTERIIRHVIQFRYSLMVYIYN</sequence>
<dbReference type="PANTHER" id="PTHR22762:SF120">
    <property type="entry name" value="HETEROGLYCAN GLUCOSIDASE 1"/>
    <property type="match status" value="1"/>
</dbReference>
<evidence type="ECO:0000256" key="1">
    <source>
        <dbReference type="ARBA" id="ARBA00007806"/>
    </source>
</evidence>
<evidence type="ECO:0000259" key="2">
    <source>
        <dbReference type="Pfam" id="PF01055"/>
    </source>
</evidence>
<organism evidence="3">
    <name type="scientific">marine sediment metagenome</name>
    <dbReference type="NCBI Taxonomy" id="412755"/>
    <lineage>
        <taxon>unclassified sequences</taxon>
        <taxon>metagenomes</taxon>
        <taxon>ecological metagenomes</taxon>
    </lineage>
</organism>